<dbReference type="HAMAP" id="MF_01569">
    <property type="entry name" value="Pro_tRNA_synth_type1"/>
    <property type="match status" value="1"/>
</dbReference>
<dbReference type="FunFam" id="3.40.50.800:FF:000011">
    <property type="entry name" value="Proline--tRNA ligase"/>
    <property type="match status" value="1"/>
</dbReference>
<evidence type="ECO:0000256" key="3">
    <source>
        <dbReference type="ARBA" id="ARBA00022490"/>
    </source>
</evidence>
<protein>
    <recommendedName>
        <fullName evidence="12">Proline--tRNA ligase</fullName>
        <ecNumber evidence="12">6.1.1.15</ecNumber>
    </recommendedName>
    <alternativeName>
        <fullName evidence="12">Prolyl-tRNA synthetase</fullName>
        <shortName evidence="12">ProRS</shortName>
    </alternativeName>
</protein>
<evidence type="ECO:0000256" key="4">
    <source>
        <dbReference type="ARBA" id="ARBA00022598"/>
    </source>
</evidence>
<dbReference type="GO" id="GO:0140096">
    <property type="term" value="F:catalytic activity, acting on a protein"/>
    <property type="evidence" value="ECO:0007669"/>
    <property type="project" value="UniProtKB-ARBA"/>
</dbReference>
<keyword evidence="4 12" id="KW-0436">Ligase</keyword>
<evidence type="ECO:0000313" key="15">
    <source>
        <dbReference type="Proteomes" id="UP000243819"/>
    </source>
</evidence>
<dbReference type="FunFam" id="3.30.930.10:FF:000066">
    <property type="entry name" value="Proline--tRNA ligase"/>
    <property type="match status" value="1"/>
</dbReference>
<dbReference type="AlphaFoldDB" id="A0A1H9ZAB3"/>
<dbReference type="GO" id="GO:0006433">
    <property type="term" value="P:prolyl-tRNA aminoacylation"/>
    <property type="evidence" value="ECO:0007669"/>
    <property type="project" value="UniProtKB-UniRule"/>
</dbReference>
<proteinExistence type="inferred from homology"/>
<dbReference type="InterPro" id="IPR007214">
    <property type="entry name" value="YbaK/aa-tRNA-synth-assoc-dom"/>
</dbReference>
<evidence type="ECO:0000256" key="1">
    <source>
        <dbReference type="ARBA" id="ARBA00004496"/>
    </source>
</evidence>
<dbReference type="InterPro" id="IPR044140">
    <property type="entry name" value="ProRS_anticodon_short"/>
</dbReference>
<dbReference type="GO" id="GO:0004827">
    <property type="term" value="F:proline-tRNA ligase activity"/>
    <property type="evidence" value="ECO:0007669"/>
    <property type="project" value="UniProtKB-UniRule"/>
</dbReference>
<evidence type="ECO:0000256" key="10">
    <source>
        <dbReference type="ARBA" id="ARBA00053664"/>
    </source>
</evidence>
<comment type="subcellular location">
    <subcellularLocation>
        <location evidence="1 12">Cytoplasm</location>
    </subcellularLocation>
</comment>
<evidence type="ECO:0000256" key="11">
    <source>
        <dbReference type="ARBA" id="ARBA00060755"/>
    </source>
</evidence>
<evidence type="ECO:0000256" key="9">
    <source>
        <dbReference type="ARBA" id="ARBA00047671"/>
    </source>
</evidence>
<dbReference type="InterPro" id="IPR006195">
    <property type="entry name" value="aa-tRNA-synth_II"/>
</dbReference>
<dbReference type="NCBIfam" id="TIGR00409">
    <property type="entry name" value="proS_fam_II"/>
    <property type="match status" value="1"/>
</dbReference>
<dbReference type="CDD" id="cd04334">
    <property type="entry name" value="ProRS-INS"/>
    <property type="match status" value="1"/>
</dbReference>
<evidence type="ECO:0000256" key="2">
    <source>
        <dbReference type="ARBA" id="ARBA00011738"/>
    </source>
</evidence>
<dbReference type="InterPro" id="IPR002316">
    <property type="entry name" value="Pro-tRNA-ligase_IIa"/>
</dbReference>
<evidence type="ECO:0000256" key="5">
    <source>
        <dbReference type="ARBA" id="ARBA00022741"/>
    </source>
</evidence>
<organism evidence="14 15">
    <name type="scientific">Anaerobranca gottschalkii DSM 13577</name>
    <dbReference type="NCBI Taxonomy" id="1120990"/>
    <lineage>
        <taxon>Bacteria</taxon>
        <taxon>Bacillati</taxon>
        <taxon>Bacillota</taxon>
        <taxon>Clostridia</taxon>
        <taxon>Eubacteriales</taxon>
        <taxon>Proteinivoracaceae</taxon>
        <taxon>Anaerobranca</taxon>
    </lineage>
</organism>
<dbReference type="PROSITE" id="PS50862">
    <property type="entry name" value="AA_TRNA_LIGASE_II"/>
    <property type="match status" value="1"/>
</dbReference>
<evidence type="ECO:0000313" key="14">
    <source>
        <dbReference type="EMBL" id="SES78271.1"/>
    </source>
</evidence>
<dbReference type="PANTHER" id="PTHR42753:SF2">
    <property type="entry name" value="PROLINE--TRNA LIGASE"/>
    <property type="match status" value="1"/>
</dbReference>
<keyword evidence="3 12" id="KW-0963">Cytoplasm</keyword>
<dbReference type="GO" id="GO:0005829">
    <property type="term" value="C:cytosol"/>
    <property type="evidence" value="ECO:0007669"/>
    <property type="project" value="TreeGrafter"/>
</dbReference>
<feature type="domain" description="Aminoacyl-transfer RNA synthetases class-II family profile" evidence="13">
    <location>
        <begin position="38"/>
        <end position="476"/>
    </location>
</feature>
<dbReference type="InterPro" id="IPR036621">
    <property type="entry name" value="Anticodon-bd_dom_sf"/>
</dbReference>
<keyword evidence="15" id="KW-1185">Reference proteome</keyword>
<dbReference type="InterPro" id="IPR004154">
    <property type="entry name" value="Anticodon-bd"/>
</dbReference>
<dbReference type="GO" id="GO:0005524">
    <property type="term" value="F:ATP binding"/>
    <property type="evidence" value="ECO:0007669"/>
    <property type="project" value="UniProtKB-UniRule"/>
</dbReference>
<comment type="subunit">
    <text evidence="2 12">Homodimer.</text>
</comment>
<evidence type="ECO:0000256" key="7">
    <source>
        <dbReference type="ARBA" id="ARBA00022917"/>
    </source>
</evidence>
<reference evidence="15" key="1">
    <citation type="submission" date="2016-10" db="EMBL/GenBank/DDBJ databases">
        <authorList>
            <person name="Varghese N."/>
            <person name="Submissions S."/>
        </authorList>
    </citation>
    <scope>NUCLEOTIDE SEQUENCE [LARGE SCALE GENOMIC DNA]</scope>
    <source>
        <strain evidence="15">DSM 13577</strain>
    </source>
</reference>
<dbReference type="RefSeq" id="WP_091349301.1">
    <property type="nucleotide sequence ID" value="NZ_FOIF01000007.1"/>
</dbReference>
<dbReference type="STRING" id="1120990.SAMN03080614_100768"/>
<dbReference type="InterPro" id="IPR004500">
    <property type="entry name" value="Pro-tRNA-synth_IIa_bac-type"/>
</dbReference>
<evidence type="ECO:0000259" key="13">
    <source>
        <dbReference type="PROSITE" id="PS50862"/>
    </source>
</evidence>
<dbReference type="EMBL" id="FOIF01000007">
    <property type="protein sequence ID" value="SES78271.1"/>
    <property type="molecule type" value="Genomic_DNA"/>
</dbReference>
<dbReference type="InterPro" id="IPR002314">
    <property type="entry name" value="aa-tRNA-synt_IIb"/>
</dbReference>
<dbReference type="InterPro" id="IPR045864">
    <property type="entry name" value="aa-tRNA-synth_II/BPL/LPL"/>
</dbReference>
<dbReference type="Pfam" id="PF03129">
    <property type="entry name" value="HGTP_anticodon"/>
    <property type="match status" value="1"/>
</dbReference>
<dbReference type="CDD" id="cd00779">
    <property type="entry name" value="ProRS_core_prok"/>
    <property type="match status" value="1"/>
</dbReference>
<dbReference type="PIRSF" id="PIRSF001535">
    <property type="entry name" value="ProRS_1"/>
    <property type="match status" value="1"/>
</dbReference>
<dbReference type="FunFam" id="3.30.930.10:FF:000065">
    <property type="entry name" value="Proline--tRNA ligase"/>
    <property type="match status" value="1"/>
</dbReference>
<gene>
    <name evidence="12" type="primary">proS</name>
    <name evidence="14" type="ORF">SAMN03080614_100768</name>
</gene>
<dbReference type="NCBIfam" id="NF006625">
    <property type="entry name" value="PRK09194.1"/>
    <property type="match status" value="1"/>
</dbReference>
<dbReference type="GO" id="GO:0002161">
    <property type="term" value="F:aminoacyl-tRNA deacylase activity"/>
    <property type="evidence" value="ECO:0007669"/>
    <property type="project" value="InterPro"/>
</dbReference>
<evidence type="ECO:0000256" key="12">
    <source>
        <dbReference type="HAMAP-Rule" id="MF_01569"/>
    </source>
</evidence>
<dbReference type="SUPFAM" id="SSF55681">
    <property type="entry name" value="Class II aaRS and biotin synthetases"/>
    <property type="match status" value="1"/>
</dbReference>
<dbReference type="InterPro" id="IPR023717">
    <property type="entry name" value="Pro-tRNA-Synthase_IIa_type1"/>
</dbReference>
<evidence type="ECO:0000256" key="6">
    <source>
        <dbReference type="ARBA" id="ARBA00022840"/>
    </source>
</evidence>
<dbReference type="OrthoDB" id="9809052at2"/>
<dbReference type="PRINTS" id="PR01046">
    <property type="entry name" value="TRNASYNTHPRO"/>
</dbReference>
<comment type="catalytic activity">
    <reaction evidence="9 12">
        <text>tRNA(Pro) + L-proline + ATP = L-prolyl-tRNA(Pro) + AMP + diphosphate</text>
        <dbReference type="Rhea" id="RHEA:14305"/>
        <dbReference type="Rhea" id="RHEA-COMP:9700"/>
        <dbReference type="Rhea" id="RHEA-COMP:9702"/>
        <dbReference type="ChEBI" id="CHEBI:30616"/>
        <dbReference type="ChEBI" id="CHEBI:33019"/>
        <dbReference type="ChEBI" id="CHEBI:60039"/>
        <dbReference type="ChEBI" id="CHEBI:78442"/>
        <dbReference type="ChEBI" id="CHEBI:78532"/>
        <dbReference type="ChEBI" id="CHEBI:456215"/>
        <dbReference type="EC" id="6.1.1.15"/>
    </reaction>
</comment>
<keyword evidence="5 12" id="KW-0547">Nucleotide-binding</keyword>
<dbReference type="PANTHER" id="PTHR42753">
    <property type="entry name" value="MITOCHONDRIAL RIBOSOME PROTEIN L39/PROLYL-TRNA LIGASE FAMILY MEMBER"/>
    <property type="match status" value="1"/>
</dbReference>
<dbReference type="Pfam" id="PF00587">
    <property type="entry name" value="tRNA-synt_2b"/>
    <property type="match status" value="1"/>
</dbReference>
<dbReference type="EC" id="6.1.1.15" evidence="12"/>
<dbReference type="CDD" id="cd00861">
    <property type="entry name" value="ProRS_anticodon_short"/>
    <property type="match status" value="1"/>
</dbReference>
<dbReference type="Pfam" id="PF04073">
    <property type="entry name" value="tRNA_edit"/>
    <property type="match status" value="1"/>
</dbReference>
<dbReference type="GO" id="GO:0016740">
    <property type="term" value="F:transferase activity"/>
    <property type="evidence" value="ECO:0007669"/>
    <property type="project" value="UniProtKB-ARBA"/>
</dbReference>
<sequence length="568" mass="64907">MKTSKYFMPTLREVSSDAETISHQLMLRAGLIRKQAAGIYTYLPLGFKVLKKIENIVREEMERSGAVEILASALQNAELWQESHRWYEYGAEMFRLQDRHGRDFCLGPTHEEIFTDLIRNNISSYRQLPLNLFQIQTKYRDEKRPRFGVIRSREFIMKDAYSFDVDEEGLNKSYEEMYKAYRRIFDRCNLKYQVVEADTGNIGGSSSHEFMVISEVGEDSLIFCDSCGYSANVEKAQAVDREFESQTIKKKEKVHTPNIKTIDDLAQFLSIESSKILKAVFYTDEKSRTFMCLLPGDREVNEIKLKKLLGIKEINLASEEEIYRVTKCKPGFSGPIGIDKEVFIVADNEVKTMTNFVVGANEEDYHIINVNLNEFNVNIYGDIKNAEEGDSCIKCGNKLSSSKGIEVGHIFKLGTKYSKLLKATYLDKNGKEQPMVMGCYGIGITRTLAAIIEQNNDEDGICWPKHLAPFEVAVIPVNIKDEEQADLAQKIYEDLKNNNIDVLLDDRDERVGVKFKDIDLIGIPLKIVVGKKISEGQVELKFRIGKETKLVNIEDIIEEVKSFYSLTC</sequence>
<dbReference type="InterPro" id="IPR033730">
    <property type="entry name" value="ProRS_core_prok"/>
</dbReference>
<keyword evidence="6 12" id="KW-0067">ATP-binding</keyword>
<dbReference type="InterPro" id="IPR036754">
    <property type="entry name" value="YbaK/aa-tRNA-synt-asso_dom_sf"/>
</dbReference>
<dbReference type="SUPFAM" id="SSF52954">
    <property type="entry name" value="Class II aaRS ABD-related"/>
    <property type="match status" value="1"/>
</dbReference>
<dbReference type="SUPFAM" id="SSF55826">
    <property type="entry name" value="YbaK/ProRS associated domain"/>
    <property type="match status" value="1"/>
</dbReference>
<name>A0A1H9ZAB3_9FIRM</name>
<keyword evidence="8 12" id="KW-0030">Aminoacyl-tRNA synthetase</keyword>
<dbReference type="Gene3D" id="3.30.930.10">
    <property type="entry name" value="Bira Bifunctional Protein, Domain 2"/>
    <property type="match status" value="2"/>
</dbReference>
<accession>A0A1H9ZAB3</accession>
<dbReference type="InterPro" id="IPR050062">
    <property type="entry name" value="Pro-tRNA_synthetase"/>
</dbReference>
<comment type="domain">
    <text evidence="12">Consists of three domains: the N-terminal catalytic domain, the editing domain and the C-terminal anticodon-binding domain.</text>
</comment>
<dbReference type="Proteomes" id="UP000243819">
    <property type="component" value="Unassembled WGS sequence"/>
</dbReference>
<keyword evidence="7 12" id="KW-0648">Protein biosynthesis</keyword>
<comment type="function">
    <text evidence="10 12">Catalyzes the attachment of proline to tRNA(Pro) in a two-step reaction: proline is first activated by ATP to form Pro-AMP and then transferred to the acceptor end of tRNA(Pro). As ProRS can inadvertently accommodate and process non-cognate amino acids such as alanine and cysteine, to avoid such errors it has two additional distinct editing activities against alanine. One activity is designated as 'pretransfer' editing and involves the tRNA(Pro)-independent hydrolysis of activated Ala-AMP. The other activity is designated 'posttransfer' editing and involves deacylation of mischarged Ala-tRNA(Pro). The misacylated Cys-tRNA(Pro) is not edited by ProRS.</text>
</comment>
<evidence type="ECO:0000256" key="8">
    <source>
        <dbReference type="ARBA" id="ARBA00023146"/>
    </source>
</evidence>
<comment type="similarity">
    <text evidence="11 12">Belongs to the class-II aminoacyl-tRNA synthetase family. ProS type 1 subfamily.</text>
</comment>
<dbReference type="Gene3D" id="3.40.50.800">
    <property type="entry name" value="Anticodon-binding domain"/>
    <property type="match status" value="1"/>
</dbReference>